<evidence type="ECO:0000313" key="3">
    <source>
        <dbReference type="Proteomes" id="UP000313359"/>
    </source>
</evidence>
<proteinExistence type="predicted"/>
<dbReference type="AlphaFoldDB" id="A0A5C2SFV9"/>
<accession>A0A5C2SFV9</accession>
<feature type="region of interest" description="Disordered" evidence="1">
    <location>
        <begin position="48"/>
        <end position="70"/>
    </location>
</feature>
<gene>
    <name evidence="2" type="ORF">L227DRAFT_575313</name>
</gene>
<evidence type="ECO:0000313" key="2">
    <source>
        <dbReference type="EMBL" id="RPD60236.1"/>
    </source>
</evidence>
<sequence length="70" mass="7663">MYVISLRFSICDTPPPSLPRLSSHSPLRPLLHLGSLATFGLLPCLANASAPQSAPRPKVRQRPCTARERD</sequence>
<dbReference type="EMBL" id="ML122266">
    <property type="protein sequence ID" value="RPD60236.1"/>
    <property type="molecule type" value="Genomic_DNA"/>
</dbReference>
<evidence type="ECO:0000256" key="1">
    <source>
        <dbReference type="SAM" id="MobiDB-lite"/>
    </source>
</evidence>
<keyword evidence="3" id="KW-1185">Reference proteome</keyword>
<dbReference type="Proteomes" id="UP000313359">
    <property type="component" value="Unassembled WGS sequence"/>
</dbReference>
<name>A0A5C2SFV9_9APHY</name>
<reference evidence="2" key="1">
    <citation type="journal article" date="2018" name="Genome Biol. Evol.">
        <title>Genomics and development of Lentinus tigrinus, a white-rot wood-decaying mushroom with dimorphic fruiting bodies.</title>
        <authorList>
            <person name="Wu B."/>
            <person name="Xu Z."/>
            <person name="Knudson A."/>
            <person name="Carlson A."/>
            <person name="Chen N."/>
            <person name="Kovaka S."/>
            <person name="LaButti K."/>
            <person name="Lipzen A."/>
            <person name="Pennachio C."/>
            <person name="Riley R."/>
            <person name="Schakwitz W."/>
            <person name="Umezawa K."/>
            <person name="Ohm R.A."/>
            <person name="Grigoriev I.V."/>
            <person name="Nagy L.G."/>
            <person name="Gibbons J."/>
            <person name="Hibbett D."/>
        </authorList>
    </citation>
    <scope>NUCLEOTIDE SEQUENCE [LARGE SCALE GENOMIC DNA]</scope>
    <source>
        <strain evidence="2">ALCF2SS1-6</strain>
    </source>
</reference>
<organism evidence="2 3">
    <name type="scientific">Lentinus tigrinus ALCF2SS1-6</name>
    <dbReference type="NCBI Taxonomy" id="1328759"/>
    <lineage>
        <taxon>Eukaryota</taxon>
        <taxon>Fungi</taxon>
        <taxon>Dikarya</taxon>
        <taxon>Basidiomycota</taxon>
        <taxon>Agaricomycotina</taxon>
        <taxon>Agaricomycetes</taxon>
        <taxon>Polyporales</taxon>
        <taxon>Polyporaceae</taxon>
        <taxon>Lentinus</taxon>
    </lineage>
</organism>
<protein>
    <submittedName>
        <fullName evidence="2">Uncharacterized protein</fullName>
    </submittedName>
</protein>